<dbReference type="Gene3D" id="3.40.190.290">
    <property type="match status" value="1"/>
</dbReference>
<name>A0A4Q1KDL5_9SPHN</name>
<dbReference type="GO" id="GO:0043565">
    <property type="term" value="F:sequence-specific DNA binding"/>
    <property type="evidence" value="ECO:0007669"/>
    <property type="project" value="TreeGrafter"/>
</dbReference>
<evidence type="ECO:0000256" key="1">
    <source>
        <dbReference type="ARBA" id="ARBA00009437"/>
    </source>
</evidence>
<dbReference type="InterPro" id="IPR005119">
    <property type="entry name" value="LysR_subst-bd"/>
</dbReference>
<comment type="similarity">
    <text evidence="1">Belongs to the LysR transcriptional regulatory family.</text>
</comment>
<dbReference type="InterPro" id="IPR000847">
    <property type="entry name" value="LysR_HTH_N"/>
</dbReference>
<keyword evidence="2" id="KW-0805">Transcription regulation</keyword>
<dbReference type="EMBL" id="SBKP01000023">
    <property type="protein sequence ID" value="RXR25168.1"/>
    <property type="molecule type" value="Genomic_DNA"/>
</dbReference>
<gene>
    <name evidence="6" type="ORF">EQG66_14520</name>
</gene>
<dbReference type="Pfam" id="PF00126">
    <property type="entry name" value="HTH_1"/>
    <property type="match status" value="1"/>
</dbReference>
<comment type="caution">
    <text evidence="6">The sequence shown here is derived from an EMBL/GenBank/DDBJ whole genome shotgun (WGS) entry which is preliminary data.</text>
</comment>
<evidence type="ECO:0000256" key="2">
    <source>
        <dbReference type="ARBA" id="ARBA00023015"/>
    </source>
</evidence>
<dbReference type="PANTHER" id="PTHR30537">
    <property type="entry name" value="HTH-TYPE TRANSCRIPTIONAL REGULATOR"/>
    <property type="match status" value="1"/>
</dbReference>
<dbReference type="GO" id="GO:0003700">
    <property type="term" value="F:DNA-binding transcription factor activity"/>
    <property type="evidence" value="ECO:0007669"/>
    <property type="project" value="InterPro"/>
</dbReference>
<dbReference type="SUPFAM" id="SSF53850">
    <property type="entry name" value="Periplasmic binding protein-like II"/>
    <property type="match status" value="1"/>
</dbReference>
<reference evidence="7" key="1">
    <citation type="submission" date="2019-01" db="EMBL/GenBank/DDBJ databases">
        <title>Cytophagaceae bacterium strain CAR-16.</title>
        <authorList>
            <person name="Chen W.-M."/>
        </authorList>
    </citation>
    <scope>NUCLEOTIDE SEQUENCE [LARGE SCALE GENOMIC DNA]</scope>
    <source>
        <strain evidence="7">CHR27</strain>
    </source>
</reference>
<evidence type="ECO:0000256" key="4">
    <source>
        <dbReference type="ARBA" id="ARBA00023163"/>
    </source>
</evidence>
<proteinExistence type="inferred from homology"/>
<dbReference type="PANTHER" id="PTHR30537:SF31">
    <property type="entry name" value="TRANSCRIPTIONAL REGULATOR, LYSR FAMILY"/>
    <property type="match status" value="1"/>
</dbReference>
<dbReference type="PROSITE" id="PS50931">
    <property type="entry name" value="HTH_LYSR"/>
    <property type="match status" value="1"/>
</dbReference>
<accession>A0A4Q1KDL5</accession>
<dbReference type="RefSeq" id="WP_129405259.1">
    <property type="nucleotide sequence ID" value="NZ_SBKP01000023.1"/>
</dbReference>
<keyword evidence="3" id="KW-0238">DNA-binding</keyword>
<dbReference type="AlphaFoldDB" id="A0A4Q1KDL5"/>
<dbReference type="Gene3D" id="1.10.10.10">
    <property type="entry name" value="Winged helix-like DNA-binding domain superfamily/Winged helix DNA-binding domain"/>
    <property type="match status" value="1"/>
</dbReference>
<dbReference type="SUPFAM" id="SSF46785">
    <property type="entry name" value="Winged helix' DNA-binding domain"/>
    <property type="match status" value="1"/>
</dbReference>
<evidence type="ECO:0000313" key="7">
    <source>
        <dbReference type="Proteomes" id="UP000290958"/>
    </source>
</evidence>
<sequence>MPKLDDYVLFAHVVRHGGFAPAERATGIAKTRLSKRVAALERALACRLLERSTRSFRVTDIGLEVYHRSEAILANADQAYTAAAHSLGKVTGGIRVAWPLGLAKSFASQALVRFMETYPDVRVDLQIADGPLNLIDDGIDLALRIGSGARTEESLVVRTLGTTPTRLVGAPALIARDAPSIVAHLGRFATLAGIGPDHRRWTLVGPDGKRESFDHTPKLVCADAETVRDAAIAGLGIALLPEPLCVAELRRGTLVQMLPAWQGVEQKIELLFTTRRGMLPSVRALIDHLAGSFACSGFRHRALPQNTSITHIVGF</sequence>
<feature type="domain" description="HTH lysR-type" evidence="5">
    <location>
        <begin position="2"/>
        <end position="59"/>
    </location>
</feature>
<dbReference type="InterPro" id="IPR058163">
    <property type="entry name" value="LysR-type_TF_proteobact-type"/>
</dbReference>
<evidence type="ECO:0000313" key="6">
    <source>
        <dbReference type="EMBL" id="RXR25168.1"/>
    </source>
</evidence>
<dbReference type="InterPro" id="IPR036388">
    <property type="entry name" value="WH-like_DNA-bd_sf"/>
</dbReference>
<dbReference type="GO" id="GO:0006351">
    <property type="term" value="P:DNA-templated transcription"/>
    <property type="evidence" value="ECO:0007669"/>
    <property type="project" value="TreeGrafter"/>
</dbReference>
<dbReference type="Pfam" id="PF03466">
    <property type="entry name" value="LysR_substrate"/>
    <property type="match status" value="1"/>
</dbReference>
<protein>
    <submittedName>
        <fullName evidence="6">LysR family transcriptional regulator</fullName>
    </submittedName>
</protein>
<dbReference type="InterPro" id="IPR036390">
    <property type="entry name" value="WH_DNA-bd_sf"/>
</dbReference>
<keyword evidence="4" id="KW-0804">Transcription</keyword>
<dbReference type="Proteomes" id="UP000290958">
    <property type="component" value="Unassembled WGS sequence"/>
</dbReference>
<organism evidence="6 7">
    <name type="scientific">Sphingobium fluviale</name>
    <dbReference type="NCBI Taxonomy" id="2506423"/>
    <lineage>
        <taxon>Bacteria</taxon>
        <taxon>Pseudomonadati</taxon>
        <taxon>Pseudomonadota</taxon>
        <taxon>Alphaproteobacteria</taxon>
        <taxon>Sphingomonadales</taxon>
        <taxon>Sphingomonadaceae</taxon>
        <taxon>Sphingobium</taxon>
    </lineage>
</organism>
<dbReference type="OrthoDB" id="9786526at2"/>
<evidence type="ECO:0000259" key="5">
    <source>
        <dbReference type="PROSITE" id="PS50931"/>
    </source>
</evidence>
<evidence type="ECO:0000256" key="3">
    <source>
        <dbReference type="ARBA" id="ARBA00023125"/>
    </source>
</evidence>
<keyword evidence="7" id="KW-1185">Reference proteome</keyword>